<dbReference type="AlphaFoldDB" id="A0AAQ3RGZ1"/>
<name>A0AAQ3RGZ1_VIGMU</name>
<sequence>MVACLSTLLTVDRPVYALKPKLEIIDEGVCNGMNDSNVWIRRLERSKRYLLNKATGDIKQYVKTKLLHRQQLATFIFQGRNQMKGYYGNLIAELLVDEATAVVVLTKQTAELPLIMEMDDESIVHIVYHVYNLTKLHMYIINQRLAAMEAGSL</sequence>
<reference evidence="1 2" key="1">
    <citation type="journal article" date="2023" name="Life. Sci Alliance">
        <title>Evolutionary insights into 3D genome organization and epigenetic landscape of Vigna mungo.</title>
        <authorList>
            <person name="Junaid A."/>
            <person name="Singh B."/>
            <person name="Bhatia S."/>
        </authorList>
    </citation>
    <scope>NUCLEOTIDE SEQUENCE [LARGE SCALE GENOMIC DNA]</scope>
    <source>
        <strain evidence="1">Urdbean</strain>
    </source>
</reference>
<evidence type="ECO:0000313" key="2">
    <source>
        <dbReference type="Proteomes" id="UP001374535"/>
    </source>
</evidence>
<keyword evidence="2" id="KW-1185">Reference proteome</keyword>
<proteinExistence type="predicted"/>
<organism evidence="1 2">
    <name type="scientific">Vigna mungo</name>
    <name type="common">Black gram</name>
    <name type="synonym">Phaseolus mungo</name>
    <dbReference type="NCBI Taxonomy" id="3915"/>
    <lineage>
        <taxon>Eukaryota</taxon>
        <taxon>Viridiplantae</taxon>
        <taxon>Streptophyta</taxon>
        <taxon>Embryophyta</taxon>
        <taxon>Tracheophyta</taxon>
        <taxon>Spermatophyta</taxon>
        <taxon>Magnoliopsida</taxon>
        <taxon>eudicotyledons</taxon>
        <taxon>Gunneridae</taxon>
        <taxon>Pentapetalae</taxon>
        <taxon>rosids</taxon>
        <taxon>fabids</taxon>
        <taxon>Fabales</taxon>
        <taxon>Fabaceae</taxon>
        <taxon>Papilionoideae</taxon>
        <taxon>50 kb inversion clade</taxon>
        <taxon>NPAAA clade</taxon>
        <taxon>indigoferoid/millettioid clade</taxon>
        <taxon>Phaseoleae</taxon>
        <taxon>Vigna</taxon>
    </lineage>
</organism>
<evidence type="ECO:0000313" key="1">
    <source>
        <dbReference type="EMBL" id="WVY92412.1"/>
    </source>
</evidence>
<protein>
    <submittedName>
        <fullName evidence="1">Uncharacterized protein</fullName>
    </submittedName>
</protein>
<accession>A0AAQ3RGZ1</accession>
<dbReference type="Proteomes" id="UP001374535">
    <property type="component" value="Chromosome 10"/>
</dbReference>
<dbReference type="EMBL" id="CP144691">
    <property type="protein sequence ID" value="WVY92412.1"/>
    <property type="molecule type" value="Genomic_DNA"/>
</dbReference>
<gene>
    <name evidence="1" type="ORF">V8G54_031500</name>
</gene>